<keyword evidence="2" id="KW-0456">Lyase</keyword>
<dbReference type="RefSeq" id="WP_087104203.1">
    <property type="nucleotide sequence ID" value="NZ_FWFG01000068.1"/>
</dbReference>
<dbReference type="EC" id="4.3.1.4" evidence="2"/>
<dbReference type="Gene3D" id="1.20.120.680">
    <property type="entry name" value="Formiminotetrahydrofolate cyclodeaminase monomer, up-and-down helical bundle"/>
    <property type="match status" value="1"/>
</dbReference>
<dbReference type="AlphaFoldDB" id="A0A1X6X1I5"/>
<organism evidence="2 3">
    <name type="scientific">Brachybacterium nesterenkovii</name>
    <dbReference type="NCBI Taxonomy" id="47847"/>
    <lineage>
        <taxon>Bacteria</taxon>
        <taxon>Bacillati</taxon>
        <taxon>Actinomycetota</taxon>
        <taxon>Actinomycetes</taxon>
        <taxon>Micrococcales</taxon>
        <taxon>Dermabacteraceae</taxon>
        <taxon>Brachybacterium</taxon>
    </lineage>
</organism>
<dbReference type="SUPFAM" id="SSF101262">
    <property type="entry name" value="Methenyltetrahydrofolate cyclohydrolase-like"/>
    <property type="match status" value="1"/>
</dbReference>
<evidence type="ECO:0000259" key="1">
    <source>
        <dbReference type="Pfam" id="PF04961"/>
    </source>
</evidence>
<dbReference type="OrthoDB" id="5192822at2"/>
<evidence type="ECO:0000313" key="2">
    <source>
        <dbReference type="EMBL" id="SLM92245.1"/>
    </source>
</evidence>
<accession>A0A1X6X1I5</accession>
<keyword evidence="3" id="KW-1185">Reference proteome</keyword>
<evidence type="ECO:0000313" key="3">
    <source>
        <dbReference type="Proteomes" id="UP000195981"/>
    </source>
</evidence>
<dbReference type="Proteomes" id="UP000195981">
    <property type="component" value="Unassembled WGS sequence"/>
</dbReference>
<dbReference type="Pfam" id="PF04961">
    <property type="entry name" value="FTCD_C"/>
    <property type="match status" value="1"/>
</dbReference>
<reference evidence="2 3" key="1">
    <citation type="submission" date="2017-02" db="EMBL/GenBank/DDBJ databases">
        <authorList>
            <person name="Peterson S.W."/>
        </authorList>
    </citation>
    <scope>NUCLEOTIDE SEQUENCE [LARGE SCALE GENOMIC DNA]</scope>
    <source>
        <strain evidence="2 3">CIP104813</strain>
    </source>
</reference>
<dbReference type="GO" id="GO:0030412">
    <property type="term" value="F:formimidoyltetrahydrofolate cyclodeaminase activity"/>
    <property type="evidence" value="ECO:0007669"/>
    <property type="project" value="UniProtKB-EC"/>
</dbReference>
<dbReference type="InterPro" id="IPR036178">
    <property type="entry name" value="Formintransfe-cycloase-like_sf"/>
</dbReference>
<gene>
    <name evidence="2" type="ORF">FM110_07750</name>
</gene>
<name>A0A1X6X1I5_9MICO</name>
<dbReference type="EMBL" id="FWFG01000068">
    <property type="protein sequence ID" value="SLM92245.1"/>
    <property type="molecule type" value="Genomic_DNA"/>
</dbReference>
<proteinExistence type="predicted"/>
<dbReference type="InterPro" id="IPR007044">
    <property type="entry name" value="Cyclodeamin/CycHdrlase"/>
</dbReference>
<feature type="domain" description="Cyclodeaminase/cyclohydrolase" evidence="1">
    <location>
        <begin position="22"/>
        <end position="197"/>
    </location>
</feature>
<sequence length="228" mass="23760">MTDAQPTVPGAAPDDRLAALPVERFCTELAARRPAPGGGGVAALEAALAASLVAMAARFTTGEQDPDCADERGRITEAADRIRTRALEAVQEDADAFEQVSAAYALPRESDEEQARRRQALAARTATAARTPAAVIGLAGELLDLVEGLLPRVKPLLVSDLAIAASSARAAAVAGRISLHATLPDMDDGGRHAALEASTRVEEIAARADAIERQIRARTLAAADRRAD</sequence>
<protein>
    <submittedName>
        <fullName evidence="2">Formiminotetrahydrofolate cyclodeaminase</fullName>
        <ecNumber evidence="2">4.3.1.4</ecNumber>
    </submittedName>
</protein>